<dbReference type="RefSeq" id="WP_061438278.1">
    <property type="nucleotide sequence ID" value="NZ_KQ968741.1"/>
</dbReference>
<reference evidence="1 2" key="1">
    <citation type="submission" date="2016-02" db="EMBL/GenBank/DDBJ databases">
        <authorList>
            <person name="Wen L."/>
            <person name="He K."/>
            <person name="Yang H."/>
        </authorList>
    </citation>
    <scope>NUCLEOTIDE SEQUENCE [LARGE SCALE GENOMIC DNA]</scope>
    <source>
        <strain evidence="1 2">KLE1704</strain>
    </source>
</reference>
<dbReference type="EMBL" id="LTDF01000177">
    <property type="protein sequence ID" value="KXT40694.1"/>
    <property type="molecule type" value="Genomic_DNA"/>
</dbReference>
<evidence type="ECO:0000313" key="2">
    <source>
        <dbReference type="Proteomes" id="UP000070319"/>
    </source>
</evidence>
<sequence>MPVKRFLETKLFKLLTYSISDRKINSSELSVAYDDFVRQLFLFCQEEQDIILLYFTINYTIAEIKELNVRLESEYDNSLFDIRLLLLKLSSVLDSTFRIVQFRLENPNIFIQNEENSFVSDVYLANDVDMIDIMELICGLFYSHSVRNRIGNPVAFSDLTRVFEKGMNFKFADIYKKRDDVFKRKATKLTEFLNELIIAIKIESKNRGYL</sequence>
<dbReference type="AlphaFoldDB" id="A0A139KNC1"/>
<name>A0A139KNC1_9BACE</name>
<dbReference type="Proteomes" id="UP000070319">
    <property type="component" value="Unassembled WGS sequence"/>
</dbReference>
<evidence type="ECO:0000313" key="1">
    <source>
        <dbReference type="EMBL" id="KXT40694.1"/>
    </source>
</evidence>
<dbReference type="PATRIC" id="fig|329854.7.peg.5310"/>
<gene>
    <name evidence="1" type="ORF">HMPREF2531_05241</name>
</gene>
<organism evidence="1">
    <name type="scientific">Bacteroides intestinalis</name>
    <dbReference type="NCBI Taxonomy" id="329854"/>
    <lineage>
        <taxon>Bacteria</taxon>
        <taxon>Pseudomonadati</taxon>
        <taxon>Bacteroidota</taxon>
        <taxon>Bacteroidia</taxon>
        <taxon>Bacteroidales</taxon>
        <taxon>Bacteroidaceae</taxon>
        <taxon>Bacteroides</taxon>
    </lineage>
</organism>
<evidence type="ECO:0008006" key="3">
    <source>
        <dbReference type="Google" id="ProtNLM"/>
    </source>
</evidence>
<protein>
    <recommendedName>
        <fullName evidence="3">RteC protein</fullName>
    </recommendedName>
</protein>
<accession>A0A139KNC1</accession>
<proteinExistence type="predicted"/>
<comment type="caution">
    <text evidence="1">The sequence shown here is derived from an EMBL/GenBank/DDBJ whole genome shotgun (WGS) entry which is preliminary data.</text>
</comment>